<keyword evidence="2" id="KW-0004">4Fe-4S</keyword>
<dbReference type="GO" id="GO:0005886">
    <property type="term" value="C:plasma membrane"/>
    <property type="evidence" value="ECO:0007669"/>
    <property type="project" value="TreeGrafter"/>
</dbReference>
<keyword evidence="10" id="KW-1185">Reference proteome</keyword>
<feature type="domain" description="4Fe-4S ferredoxin-type" evidence="8">
    <location>
        <begin position="312"/>
        <end position="341"/>
    </location>
</feature>
<keyword evidence="7" id="KW-1133">Transmembrane helix</keyword>
<keyword evidence="5" id="KW-0408">Iron</keyword>
<dbReference type="PROSITE" id="PS51379">
    <property type="entry name" value="4FE4S_FER_2"/>
    <property type="match status" value="1"/>
</dbReference>
<dbReference type="Pfam" id="PF13746">
    <property type="entry name" value="Fer4_18"/>
    <property type="match status" value="2"/>
</dbReference>
<evidence type="ECO:0000256" key="5">
    <source>
        <dbReference type="ARBA" id="ARBA00023004"/>
    </source>
</evidence>
<dbReference type="GO" id="GO:0051539">
    <property type="term" value="F:4 iron, 4 sulfur cluster binding"/>
    <property type="evidence" value="ECO:0007669"/>
    <property type="project" value="UniProtKB-KW"/>
</dbReference>
<evidence type="ECO:0000256" key="3">
    <source>
        <dbReference type="ARBA" id="ARBA00022723"/>
    </source>
</evidence>
<evidence type="ECO:0000256" key="2">
    <source>
        <dbReference type="ARBA" id="ARBA00022485"/>
    </source>
</evidence>
<feature type="transmembrane region" description="Helical" evidence="7">
    <location>
        <begin position="87"/>
        <end position="108"/>
    </location>
</feature>
<dbReference type="InterPro" id="IPR017896">
    <property type="entry name" value="4Fe4S_Fe-S-bd"/>
</dbReference>
<evidence type="ECO:0000259" key="8">
    <source>
        <dbReference type="PROSITE" id="PS51379"/>
    </source>
</evidence>
<dbReference type="PROSITE" id="PS00198">
    <property type="entry name" value="4FE4S_FER_1"/>
    <property type="match status" value="1"/>
</dbReference>
<dbReference type="InterPro" id="IPR017900">
    <property type="entry name" value="4Fe4S_Fe_S_CS"/>
</dbReference>
<dbReference type="AlphaFoldDB" id="A0A418LWW6"/>
<evidence type="ECO:0000256" key="6">
    <source>
        <dbReference type="ARBA" id="ARBA00023014"/>
    </source>
</evidence>
<keyword evidence="4" id="KW-0249">Electron transport</keyword>
<sequence length="528" mass="59006">MESNVATAPTTFRDRVPNADANGGRRWLYPRLVAGRLYRWRTGLAWVLLAALFAGPFVWVDGHPLFLFNVLERRFIFFGVTFWPQDFHLVAIGLLTFITFVALFTVVYGRVWCGWACPQTIFMEMIFRRVERLIEGDHNARRRLDAGPWTTEKVVKKTAKHSVFFLLSFVISNTFLAYLIGRDQWLTLVTDDPARHLGGLAAILVFTGVFYLVFARLREIVCTTICPYGRLQGVLLDKNSLIVAYDYVRGEPRGKRQGVRGVGQGAGVLCARGVGQGARGKTCEVNLVPHALSPLPHAPRFTPQTLRPLPPARSTPAPHGDCVDCKLCVQVCPMGIDIRNGSQLECINCTACMDACDDVMIKLNRPRGLIRIDSLAGIEHRQPVRFNGRMAAYSAVLAGLVGVLVFLLVSRAAVEVTVLRAPGQLFQREANHQVSNLYLIELVNKTNQTQPIRFRLSHPEATIRFVQPIREVPANELTKGTFFILLPEKTIRQNSTPIELEVLSGDEVLDNVKTSFLGPVSMSERVNE</sequence>
<dbReference type="GO" id="GO:0046872">
    <property type="term" value="F:metal ion binding"/>
    <property type="evidence" value="ECO:0007669"/>
    <property type="project" value="UniProtKB-KW"/>
</dbReference>
<keyword evidence="7" id="KW-0472">Membrane</keyword>
<dbReference type="Pfam" id="PF11614">
    <property type="entry name" value="FixG_C"/>
    <property type="match status" value="1"/>
</dbReference>
<dbReference type="InterPro" id="IPR051684">
    <property type="entry name" value="Electron_Trans/Redox"/>
</dbReference>
<organism evidence="9 10">
    <name type="scientific">Fibrisoma montanum</name>
    <dbReference type="NCBI Taxonomy" id="2305895"/>
    <lineage>
        <taxon>Bacteria</taxon>
        <taxon>Pseudomonadati</taxon>
        <taxon>Bacteroidota</taxon>
        <taxon>Cytophagia</taxon>
        <taxon>Cytophagales</taxon>
        <taxon>Spirosomataceae</taxon>
        <taxon>Fibrisoma</taxon>
    </lineage>
</organism>
<dbReference type="SUPFAM" id="SSF54862">
    <property type="entry name" value="4Fe-4S ferredoxins"/>
    <property type="match status" value="1"/>
</dbReference>
<evidence type="ECO:0000256" key="4">
    <source>
        <dbReference type="ARBA" id="ARBA00022982"/>
    </source>
</evidence>
<dbReference type="Pfam" id="PF12801">
    <property type="entry name" value="Fer4_5"/>
    <property type="match status" value="1"/>
</dbReference>
<feature type="transmembrane region" description="Helical" evidence="7">
    <location>
        <begin position="163"/>
        <end position="181"/>
    </location>
</feature>
<dbReference type="EMBL" id="QXED01000016">
    <property type="protein sequence ID" value="RIV17721.1"/>
    <property type="molecule type" value="Genomic_DNA"/>
</dbReference>
<evidence type="ECO:0000256" key="7">
    <source>
        <dbReference type="SAM" id="Phobius"/>
    </source>
</evidence>
<dbReference type="PANTHER" id="PTHR30176:SF3">
    <property type="entry name" value="FERREDOXIN-TYPE PROTEIN NAPH"/>
    <property type="match status" value="1"/>
</dbReference>
<accession>A0A418LWW6</accession>
<evidence type="ECO:0000313" key="9">
    <source>
        <dbReference type="EMBL" id="RIV17721.1"/>
    </source>
</evidence>
<dbReference type="Proteomes" id="UP000283523">
    <property type="component" value="Unassembled WGS sequence"/>
</dbReference>
<proteinExistence type="predicted"/>
<keyword evidence="7" id="KW-0812">Transmembrane</keyword>
<keyword evidence="3" id="KW-0479">Metal-binding</keyword>
<evidence type="ECO:0000256" key="1">
    <source>
        <dbReference type="ARBA" id="ARBA00022448"/>
    </source>
</evidence>
<dbReference type="PANTHER" id="PTHR30176">
    <property type="entry name" value="FERREDOXIN-TYPE PROTEIN NAPH"/>
    <property type="match status" value="1"/>
</dbReference>
<reference evidence="9 10" key="1">
    <citation type="submission" date="2018-08" db="EMBL/GenBank/DDBJ databases">
        <title>Fibrisoma montanum sp. nov., isolated from Danxia mountain soil.</title>
        <authorList>
            <person name="Huang Y."/>
        </authorList>
    </citation>
    <scope>NUCLEOTIDE SEQUENCE [LARGE SCALE GENOMIC DNA]</scope>
    <source>
        <strain evidence="9 10">HYT19</strain>
    </source>
</reference>
<keyword evidence="1" id="KW-0813">Transport</keyword>
<gene>
    <name evidence="9" type="ORF">DYU11_31255</name>
</gene>
<keyword evidence="6" id="KW-0411">Iron-sulfur</keyword>
<name>A0A418LWW6_9BACT</name>
<dbReference type="Gene3D" id="2.60.40.10">
    <property type="entry name" value="Immunoglobulins"/>
    <property type="match status" value="1"/>
</dbReference>
<feature type="transmembrane region" description="Helical" evidence="7">
    <location>
        <begin position="193"/>
        <end position="214"/>
    </location>
</feature>
<feature type="transmembrane region" description="Helical" evidence="7">
    <location>
        <begin position="44"/>
        <end position="67"/>
    </location>
</feature>
<dbReference type="InterPro" id="IPR013783">
    <property type="entry name" value="Ig-like_fold"/>
</dbReference>
<comment type="caution">
    <text evidence="9">The sequence shown here is derived from an EMBL/GenBank/DDBJ whole genome shotgun (WGS) entry which is preliminary data.</text>
</comment>
<evidence type="ECO:0000313" key="10">
    <source>
        <dbReference type="Proteomes" id="UP000283523"/>
    </source>
</evidence>
<dbReference type="RefSeq" id="WP_119671687.1">
    <property type="nucleotide sequence ID" value="NZ_QXED01000016.1"/>
</dbReference>
<feature type="transmembrane region" description="Helical" evidence="7">
    <location>
        <begin position="390"/>
        <end position="409"/>
    </location>
</feature>
<protein>
    <submittedName>
        <fullName evidence="9">4Fe-4S binding protein</fullName>
    </submittedName>
</protein>
<dbReference type="InterPro" id="IPR032879">
    <property type="entry name" value="FixG_C"/>
</dbReference>
<dbReference type="OrthoDB" id="9811700at2"/>